<organism evidence="1 2">
    <name type="scientific">Priestia megaterium</name>
    <name type="common">Bacillus megaterium</name>
    <dbReference type="NCBI Taxonomy" id="1404"/>
    <lineage>
        <taxon>Bacteria</taxon>
        <taxon>Bacillati</taxon>
        <taxon>Bacillota</taxon>
        <taxon>Bacilli</taxon>
        <taxon>Bacillales</taxon>
        <taxon>Bacillaceae</taxon>
        <taxon>Priestia</taxon>
    </lineage>
</organism>
<protein>
    <submittedName>
        <fullName evidence="1">Uncharacterized protein</fullName>
    </submittedName>
</protein>
<dbReference type="Proteomes" id="UP001165240">
    <property type="component" value="Unassembled WGS sequence"/>
</dbReference>
<dbReference type="EMBL" id="BSYK01000001">
    <property type="protein sequence ID" value="GMG71803.1"/>
    <property type="molecule type" value="Genomic_DNA"/>
</dbReference>
<proteinExistence type="predicted"/>
<name>A0AAX6BDH4_PRIMG</name>
<sequence length="43" mass="5010">MKVKVEKDYCKHCVWQQNGLCMFQRCVKGYGFVTDKPVQKGAK</sequence>
<accession>A0AAX6BDH4</accession>
<dbReference type="AlphaFoldDB" id="A0AAX6BDH4"/>
<evidence type="ECO:0000313" key="2">
    <source>
        <dbReference type="Proteomes" id="UP001165240"/>
    </source>
</evidence>
<evidence type="ECO:0000313" key="1">
    <source>
        <dbReference type="EMBL" id="GMG71803.1"/>
    </source>
</evidence>
<comment type="caution">
    <text evidence="1">The sequence shown here is derived from an EMBL/GenBank/DDBJ whole genome shotgun (WGS) entry which is preliminary data.</text>
</comment>
<gene>
    <name evidence="1" type="ORF">ShirakiTB12_02710</name>
</gene>
<dbReference type="RefSeq" id="WP_268834001.1">
    <property type="nucleotide sequence ID" value="NZ_BSYK01000001.1"/>
</dbReference>
<reference evidence="1" key="1">
    <citation type="journal article" date="2024" name="Appl Microbiol">
        <title>Effect of kuratsuki Bacillus and Priestia on Taste of Sake.</title>
        <authorList>
            <person name="Kobayashi K."/>
            <person name="Nishida H."/>
        </authorList>
    </citation>
    <scope>NUCLEOTIDE SEQUENCE</scope>
    <source>
        <strain evidence="1">B-12</strain>
    </source>
</reference>